<dbReference type="InterPro" id="IPR016181">
    <property type="entry name" value="Acyl_CoA_acyltransferase"/>
</dbReference>
<feature type="domain" description="BioF2-like acetyltransferase" evidence="7">
    <location>
        <begin position="166"/>
        <end position="292"/>
    </location>
</feature>
<evidence type="ECO:0000259" key="7">
    <source>
        <dbReference type="Pfam" id="PF13480"/>
    </source>
</evidence>
<dbReference type="GO" id="GO:0071555">
    <property type="term" value="P:cell wall organization"/>
    <property type="evidence" value="ECO:0007669"/>
    <property type="project" value="UniProtKB-KW"/>
</dbReference>
<proteinExistence type="inferred from homology"/>
<dbReference type="Gene3D" id="3.40.630.30">
    <property type="match status" value="2"/>
</dbReference>
<keyword evidence="2" id="KW-0808">Transferase</keyword>
<evidence type="ECO:0000313" key="9">
    <source>
        <dbReference type="Proteomes" id="UP000189177"/>
    </source>
</evidence>
<dbReference type="SUPFAM" id="SSF55729">
    <property type="entry name" value="Acyl-CoA N-acyltransferases (Nat)"/>
    <property type="match status" value="2"/>
</dbReference>
<evidence type="ECO:0000256" key="3">
    <source>
        <dbReference type="ARBA" id="ARBA00022960"/>
    </source>
</evidence>
<organism evidence="8 9">
    <name type="scientific">Thioalkalivibrio halophilus</name>
    <dbReference type="NCBI Taxonomy" id="252474"/>
    <lineage>
        <taxon>Bacteria</taxon>
        <taxon>Pseudomonadati</taxon>
        <taxon>Pseudomonadota</taxon>
        <taxon>Gammaproteobacteria</taxon>
        <taxon>Chromatiales</taxon>
        <taxon>Ectothiorhodospiraceae</taxon>
        <taxon>Thioalkalivibrio</taxon>
    </lineage>
</organism>
<evidence type="ECO:0000256" key="1">
    <source>
        <dbReference type="ARBA" id="ARBA00009943"/>
    </source>
</evidence>
<dbReference type="InterPro" id="IPR050644">
    <property type="entry name" value="PG_Glycine_Bridge_Synth"/>
</dbReference>
<dbReference type="GO" id="GO:0016755">
    <property type="term" value="F:aminoacyltransferase activity"/>
    <property type="evidence" value="ECO:0007669"/>
    <property type="project" value="InterPro"/>
</dbReference>
<dbReference type="Proteomes" id="UP000189177">
    <property type="component" value="Unassembled WGS sequence"/>
</dbReference>
<dbReference type="GO" id="GO:0009252">
    <property type="term" value="P:peptidoglycan biosynthetic process"/>
    <property type="evidence" value="ECO:0007669"/>
    <property type="project" value="UniProtKB-KW"/>
</dbReference>
<dbReference type="OrthoDB" id="9773932at2"/>
<dbReference type="STRING" id="252474.B1A74_00210"/>
<dbReference type="PANTHER" id="PTHR36174">
    <property type="entry name" value="LIPID II:GLYCINE GLYCYLTRANSFERASE"/>
    <property type="match status" value="1"/>
</dbReference>
<evidence type="ECO:0000256" key="2">
    <source>
        <dbReference type="ARBA" id="ARBA00022679"/>
    </source>
</evidence>
<dbReference type="Pfam" id="PF13480">
    <property type="entry name" value="Acetyltransf_6"/>
    <property type="match status" value="1"/>
</dbReference>
<dbReference type="AlphaFoldDB" id="A0A1V3A2X5"/>
<evidence type="ECO:0000256" key="4">
    <source>
        <dbReference type="ARBA" id="ARBA00022984"/>
    </source>
</evidence>
<dbReference type="InterPro" id="IPR003447">
    <property type="entry name" value="FEMABX"/>
</dbReference>
<keyword evidence="5" id="KW-0012">Acyltransferase</keyword>
<reference evidence="8 9" key="1">
    <citation type="submission" date="2017-02" db="EMBL/GenBank/DDBJ databases">
        <title>Genomic diversity within the haloalkaliphilic genus Thioalkalivibrio.</title>
        <authorList>
            <person name="Ahn A.-C."/>
            <person name="Meier-Kolthoff J."/>
            <person name="Overmars L."/>
            <person name="Richter M."/>
            <person name="Woyke T."/>
            <person name="Sorokin D.Y."/>
            <person name="Muyzer G."/>
        </authorList>
    </citation>
    <scope>NUCLEOTIDE SEQUENCE [LARGE SCALE GENOMIC DNA]</scope>
    <source>
        <strain evidence="8 9">HL17</strain>
    </source>
</reference>
<evidence type="ECO:0000313" key="8">
    <source>
        <dbReference type="EMBL" id="OOC11433.1"/>
    </source>
</evidence>
<keyword evidence="4" id="KW-0573">Peptidoglycan synthesis</keyword>
<name>A0A1V3A2X5_9GAMM</name>
<dbReference type="NCBIfam" id="TIGR03019">
    <property type="entry name" value="pepcterm_femAB"/>
    <property type="match status" value="1"/>
</dbReference>
<dbReference type="GO" id="GO:0008360">
    <property type="term" value="P:regulation of cell shape"/>
    <property type="evidence" value="ECO:0007669"/>
    <property type="project" value="UniProtKB-KW"/>
</dbReference>
<comment type="similarity">
    <text evidence="1">Belongs to the FemABX family.</text>
</comment>
<gene>
    <name evidence="8" type="ORF">B1A74_00210</name>
</gene>
<dbReference type="InterPro" id="IPR017469">
    <property type="entry name" value="PEP-CTERM_FemAB-rel"/>
</dbReference>
<keyword evidence="9" id="KW-1185">Reference proteome</keyword>
<dbReference type="PANTHER" id="PTHR36174:SF1">
    <property type="entry name" value="LIPID II:GLYCINE GLYCYLTRANSFERASE"/>
    <property type="match status" value="1"/>
</dbReference>
<evidence type="ECO:0000256" key="6">
    <source>
        <dbReference type="ARBA" id="ARBA00023316"/>
    </source>
</evidence>
<sequence>MYQSPDNLGPPAGNTELRIHELDAQNRSRWDAFVQECPDATFFHRAGWADVMRRAFGHRTFFLYVEQGGTIVGVLPLARVRSRLFGDALTSMAFGVYGGIAARTPDAFAALDRHACRLADSLGVDYLEYRHREPHYPERPTKDLYVTFRKPLEADVEANMNAIPRKQRRMVRKGIKAGLASEFDAGIERFFPIYAASVHRMGTPVFSRLYFRTLLDVFGDDCRLLTATRNGNPVATVMTFYFRDEVLPYYGAGTPEARQVAGYDFLYWELMRRACEDGYRIYDFGRSKRDTGSFSFKKNWGFEPQPLHYEYHLVRAREMPDVNPLNPKYRYFIKAWQHLPRPVANWLGPRLSRSLG</sequence>
<keyword evidence="3" id="KW-0133">Cell shape</keyword>
<accession>A0A1V3A2X5</accession>
<keyword evidence="6" id="KW-0961">Cell wall biogenesis/degradation</keyword>
<evidence type="ECO:0000256" key="5">
    <source>
        <dbReference type="ARBA" id="ARBA00023315"/>
    </source>
</evidence>
<dbReference type="PROSITE" id="PS51191">
    <property type="entry name" value="FEMABX"/>
    <property type="match status" value="1"/>
</dbReference>
<comment type="caution">
    <text evidence="8">The sequence shown here is derived from an EMBL/GenBank/DDBJ whole genome shotgun (WGS) entry which is preliminary data.</text>
</comment>
<protein>
    <submittedName>
        <fullName evidence="8">Peptidoglycan bridge formation protein FemAB</fullName>
    </submittedName>
</protein>
<dbReference type="InterPro" id="IPR038740">
    <property type="entry name" value="BioF2-like_GNAT_dom"/>
</dbReference>
<dbReference type="EMBL" id="MUZR01000002">
    <property type="protein sequence ID" value="OOC11433.1"/>
    <property type="molecule type" value="Genomic_DNA"/>
</dbReference>